<comment type="caution">
    <text evidence="1">The sequence shown here is derived from an EMBL/GenBank/DDBJ whole genome shotgun (WGS) entry which is preliminary data.</text>
</comment>
<dbReference type="AlphaFoldDB" id="A0A2H0R5A8"/>
<sequence length="177" mass="20774">MKKIVLIDGGPASGKNTLGELLIRMFSNVGEKTILLDLDTYVEKFNPTWVWENNDLKERDQANARGDIAKDIDKYLEQDYMVVVIGERFLKRDDIARFVQRLRTTCPVYLYHLDIPFILRRKRLHQRGPHSLINLDKDQKDRDEINDWPGYIYKNINSPEIDARNLMALIKEEKGKV</sequence>
<protein>
    <recommendedName>
        <fullName evidence="3">UDP-N-acetylglucosamine kinase</fullName>
    </recommendedName>
</protein>
<dbReference type="Proteomes" id="UP000230232">
    <property type="component" value="Unassembled WGS sequence"/>
</dbReference>
<gene>
    <name evidence="1" type="ORF">COV31_00010</name>
</gene>
<dbReference type="Gene3D" id="3.40.50.300">
    <property type="entry name" value="P-loop containing nucleotide triphosphate hydrolases"/>
    <property type="match status" value="1"/>
</dbReference>
<proteinExistence type="predicted"/>
<dbReference type="Pfam" id="PF13671">
    <property type="entry name" value="AAA_33"/>
    <property type="match status" value="1"/>
</dbReference>
<organism evidence="1 2">
    <name type="scientific">Candidatus Yanofskybacteria bacterium CG10_big_fil_rev_8_21_14_0_10_46_23</name>
    <dbReference type="NCBI Taxonomy" id="1975098"/>
    <lineage>
        <taxon>Bacteria</taxon>
        <taxon>Candidatus Yanofskyibacteriota</taxon>
    </lineage>
</organism>
<evidence type="ECO:0000313" key="1">
    <source>
        <dbReference type="EMBL" id="PIR41660.1"/>
    </source>
</evidence>
<evidence type="ECO:0008006" key="3">
    <source>
        <dbReference type="Google" id="ProtNLM"/>
    </source>
</evidence>
<dbReference type="EMBL" id="PCXO01000001">
    <property type="protein sequence ID" value="PIR41660.1"/>
    <property type="molecule type" value="Genomic_DNA"/>
</dbReference>
<name>A0A2H0R5A8_9BACT</name>
<evidence type="ECO:0000313" key="2">
    <source>
        <dbReference type="Proteomes" id="UP000230232"/>
    </source>
</evidence>
<reference evidence="1 2" key="1">
    <citation type="submission" date="2017-09" db="EMBL/GenBank/DDBJ databases">
        <title>Depth-based differentiation of microbial function through sediment-hosted aquifers and enrichment of novel symbionts in the deep terrestrial subsurface.</title>
        <authorList>
            <person name="Probst A.J."/>
            <person name="Ladd B."/>
            <person name="Jarett J.K."/>
            <person name="Geller-Mcgrath D.E."/>
            <person name="Sieber C.M."/>
            <person name="Emerson J.B."/>
            <person name="Anantharaman K."/>
            <person name="Thomas B.C."/>
            <person name="Malmstrom R."/>
            <person name="Stieglmeier M."/>
            <person name="Klingl A."/>
            <person name="Woyke T."/>
            <person name="Ryan C.M."/>
            <person name="Banfield J.F."/>
        </authorList>
    </citation>
    <scope>NUCLEOTIDE SEQUENCE [LARGE SCALE GENOMIC DNA]</scope>
    <source>
        <strain evidence="1">CG10_big_fil_rev_8_21_14_0_10_46_23</strain>
    </source>
</reference>
<dbReference type="InterPro" id="IPR027417">
    <property type="entry name" value="P-loop_NTPase"/>
</dbReference>
<dbReference type="SUPFAM" id="SSF52540">
    <property type="entry name" value="P-loop containing nucleoside triphosphate hydrolases"/>
    <property type="match status" value="1"/>
</dbReference>
<accession>A0A2H0R5A8</accession>